<dbReference type="Proteomes" id="UP000019277">
    <property type="component" value="Unassembled WGS sequence"/>
</dbReference>
<reference evidence="4 5" key="1">
    <citation type="journal article" date="2014" name="Genome Announc.">
        <title>Draft Genome Sequence of the Antitrypanosomally Active Sponge-Associated Bacterium Actinokineospora sp. Strain EG49.</title>
        <authorList>
            <person name="Harjes J."/>
            <person name="Ryu T."/>
            <person name="Abdelmohsen U.R."/>
            <person name="Moitinho-Silva L."/>
            <person name="Horn H."/>
            <person name="Ravasi T."/>
            <person name="Hentschel U."/>
        </authorList>
    </citation>
    <scope>NUCLEOTIDE SEQUENCE [LARGE SCALE GENOMIC DNA]</scope>
    <source>
        <strain evidence="4 5">EG49</strain>
    </source>
</reference>
<evidence type="ECO:0000256" key="1">
    <source>
        <dbReference type="ARBA" id="ARBA00010154"/>
    </source>
</evidence>
<dbReference type="EMBL" id="AYXG01000090">
    <property type="protein sequence ID" value="EWC62049.1"/>
    <property type="molecule type" value="Genomic_DNA"/>
</dbReference>
<dbReference type="eggNOG" id="COG1898">
    <property type="taxonomic scope" value="Bacteria"/>
</dbReference>
<accession>W7J7L5</accession>
<dbReference type="GO" id="GO:0019305">
    <property type="term" value="P:dTDP-rhamnose biosynthetic process"/>
    <property type="evidence" value="ECO:0007669"/>
    <property type="project" value="TreeGrafter"/>
</dbReference>
<gene>
    <name evidence="4" type="ORF">UO65_2653</name>
</gene>
<protein>
    <submittedName>
        <fullName evidence="4">dTDP-4-dehydrorhamnose 3,5-epimerase</fullName>
        <ecNumber evidence="4">5.1.3.13</ecNumber>
    </submittedName>
</protein>
<dbReference type="PANTHER" id="PTHR21047:SF2">
    <property type="entry name" value="THYMIDINE DIPHOSPHO-4-KETO-RHAMNOSE 3,5-EPIMERASE"/>
    <property type="match status" value="1"/>
</dbReference>
<evidence type="ECO:0000256" key="2">
    <source>
        <dbReference type="PIRSR" id="PIRSR600888-1"/>
    </source>
</evidence>
<dbReference type="SUPFAM" id="SSF51182">
    <property type="entry name" value="RmlC-like cupins"/>
    <property type="match status" value="1"/>
</dbReference>
<dbReference type="GO" id="GO:0008830">
    <property type="term" value="F:dTDP-4-dehydrorhamnose 3,5-epimerase activity"/>
    <property type="evidence" value="ECO:0007669"/>
    <property type="project" value="UniProtKB-EC"/>
</dbReference>
<dbReference type="EC" id="5.1.3.13" evidence="4"/>
<dbReference type="InterPro" id="IPR000888">
    <property type="entry name" value="RmlC-like"/>
</dbReference>
<dbReference type="GO" id="GO:0000271">
    <property type="term" value="P:polysaccharide biosynthetic process"/>
    <property type="evidence" value="ECO:0007669"/>
    <property type="project" value="TreeGrafter"/>
</dbReference>
<dbReference type="InterPro" id="IPR011051">
    <property type="entry name" value="RmlC_Cupin_sf"/>
</dbReference>
<comment type="similarity">
    <text evidence="1">Belongs to the dTDP-4-dehydrorhamnose 3,5-epimerase family.</text>
</comment>
<dbReference type="GO" id="GO:0005829">
    <property type="term" value="C:cytosol"/>
    <property type="evidence" value="ECO:0007669"/>
    <property type="project" value="TreeGrafter"/>
</dbReference>
<evidence type="ECO:0000313" key="4">
    <source>
        <dbReference type="EMBL" id="EWC62049.1"/>
    </source>
</evidence>
<comment type="caution">
    <text evidence="4">The sequence shown here is derived from an EMBL/GenBank/DDBJ whole genome shotgun (WGS) entry which is preliminary data.</text>
</comment>
<dbReference type="AlphaFoldDB" id="W7J7L5"/>
<proteinExistence type="inferred from homology"/>
<keyword evidence="4" id="KW-0413">Isomerase</keyword>
<dbReference type="Gene3D" id="2.60.120.10">
    <property type="entry name" value="Jelly Rolls"/>
    <property type="match status" value="1"/>
</dbReference>
<sequence>MQVRELNVPDAFEFTPRTFPDTRGVFVSPFQGEAFTKAAGHPLVVAQSNHSQSRKGAIRGLHFADVPPGQAKYVYCPQGALLDFVVDLRVGSPTFGQWDAVRLDPVDFRAVYVPEGVGHGFVALEDDTVISYLCSTGYNPGAEHGINPLDPDLALPWEPGLPAVLSEKDEAAPSLAEALATGLLPRYADCVAHYEKLRTATA</sequence>
<evidence type="ECO:0000256" key="3">
    <source>
        <dbReference type="PIRSR" id="PIRSR600888-3"/>
    </source>
</evidence>
<evidence type="ECO:0000313" key="5">
    <source>
        <dbReference type="Proteomes" id="UP000019277"/>
    </source>
</evidence>
<dbReference type="InterPro" id="IPR014710">
    <property type="entry name" value="RmlC-like_jellyroll"/>
</dbReference>
<dbReference type="PATRIC" id="fig|909613.9.peg.2654"/>
<keyword evidence="5" id="KW-1185">Reference proteome</keyword>
<dbReference type="RefSeq" id="WP_035282158.1">
    <property type="nucleotide sequence ID" value="NZ_AYXG01000090.1"/>
</dbReference>
<dbReference type="CDD" id="cd00438">
    <property type="entry name" value="cupin_RmlC"/>
    <property type="match status" value="1"/>
</dbReference>
<feature type="active site" description="Proton acceptor" evidence="2">
    <location>
        <position position="62"/>
    </location>
</feature>
<dbReference type="OrthoDB" id="9800680at2"/>
<feature type="site" description="Participates in a stacking interaction with the thymidine ring of dTDP-4-oxo-6-deoxyglucose" evidence="3">
    <location>
        <position position="138"/>
    </location>
</feature>
<feature type="active site" description="Proton donor" evidence="2">
    <location>
        <position position="132"/>
    </location>
</feature>
<organism evidence="4 5">
    <name type="scientific">Actinokineospora spheciospongiae</name>
    <dbReference type="NCBI Taxonomy" id="909613"/>
    <lineage>
        <taxon>Bacteria</taxon>
        <taxon>Bacillati</taxon>
        <taxon>Actinomycetota</taxon>
        <taxon>Actinomycetes</taxon>
        <taxon>Pseudonocardiales</taxon>
        <taxon>Pseudonocardiaceae</taxon>
        <taxon>Actinokineospora</taxon>
    </lineage>
</organism>
<name>W7J7L5_9PSEU</name>
<dbReference type="Pfam" id="PF00908">
    <property type="entry name" value="dTDP_sugar_isom"/>
    <property type="match status" value="1"/>
</dbReference>
<dbReference type="PANTHER" id="PTHR21047">
    <property type="entry name" value="DTDP-6-DEOXY-D-GLUCOSE-3,5 EPIMERASE"/>
    <property type="match status" value="1"/>
</dbReference>
<dbReference type="STRING" id="909613.UO65_2653"/>